<dbReference type="KEGG" id="salf:SMD44_06981"/>
<proteinExistence type="predicted"/>
<gene>
    <name evidence="2" type="ORF">SMD44_06981</name>
</gene>
<reference evidence="2 3" key="1">
    <citation type="submission" date="2017-05" db="EMBL/GenBank/DDBJ databases">
        <title>Streptomyces alboflavus Genome sequencing and assembly.</title>
        <authorList>
            <person name="Wang Y."/>
            <person name="Du B."/>
            <person name="Ding Y."/>
            <person name="Liu H."/>
            <person name="Hou Q."/>
            <person name="Liu K."/>
            <person name="Wang C."/>
            <person name="Yao L."/>
        </authorList>
    </citation>
    <scope>NUCLEOTIDE SEQUENCE [LARGE SCALE GENOMIC DNA]</scope>
    <source>
        <strain evidence="2 3">MDJK44</strain>
    </source>
</reference>
<accession>A0A1Z1WMA0</accession>
<evidence type="ECO:0000313" key="3">
    <source>
        <dbReference type="Proteomes" id="UP000195880"/>
    </source>
</evidence>
<protein>
    <submittedName>
        <fullName evidence="2">Uncharacterized protein</fullName>
    </submittedName>
</protein>
<sequence>MSARTAAPRLPLPGPAEQPVRSATAKALADGHH</sequence>
<organism evidence="2 3">
    <name type="scientific">Streptomyces alboflavus</name>
    <dbReference type="NCBI Taxonomy" id="67267"/>
    <lineage>
        <taxon>Bacteria</taxon>
        <taxon>Bacillati</taxon>
        <taxon>Actinomycetota</taxon>
        <taxon>Actinomycetes</taxon>
        <taxon>Kitasatosporales</taxon>
        <taxon>Streptomycetaceae</taxon>
        <taxon>Streptomyces</taxon>
    </lineage>
</organism>
<keyword evidence="3" id="KW-1185">Reference proteome</keyword>
<feature type="region of interest" description="Disordered" evidence="1">
    <location>
        <begin position="1"/>
        <end position="33"/>
    </location>
</feature>
<dbReference type="AlphaFoldDB" id="A0A1Z1WMA0"/>
<name>A0A1Z1WMA0_9ACTN</name>
<evidence type="ECO:0000313" key="2">
    <source>
        <dbReference type="EMBL" id="ARX87500.1"/>
    </source>
</evidence>
<dbReference type="EMBL" id="CP021748">
    <property type="protein sequence ID" value="ARX87500.1"/>
    <property type="molecule type" value="Genomic_DNA"/>
</dbReference>
<dbReference type="Proteomes" id="UP000195880">
    <property type="component" value="Chromosome"/>
</dbReference>
<evidence type="ECO:0000256" key="1">
    <source>
        <dbReference type="SAM" id="MobiDB-lite"/>
    </source>
</evidence>